<comment type="caution">
    <text evidence="2">The sequence shown here is derived from an EMBL/GenBank/DDBJ whole genome shotgun (WGS) entry which is preliminary data.</text>
</comment>
<protein>
    <recommendedName>
        <fullName evidence="3">NYN domain-containing protein</fullName>
    </recommendedName>
</protein>
<feature type="compositionally biased region" description="Acidic residues" evidence="1">
    <location>
        <begin position="224"/>
        <end position="233"/>
    </location>
</feature>
<evidence type="ECO:0000256" key="1">
    <source>
        <dbReference type="SAM" id="MobiDB-lite"/>
    </source>
</evidence>
<dbReference type="EMBL" id="QGKY02001250">
    <property type="protein sequence ID" value="KAF2563012.1"/>
    <property type="molecule type" value="Genomic_DNA"/>
</dbReference>
<evidence type="ECO:0008006" key="3">
    <source>
        <dbReference type="Google" id="ProtNLM"/>
    </source>
</evidence>
<evidence type="ECO:0000313" key="2">
    <source>
        <dbReference type="EMBL" id="KAF2563012.1"/>
    </source>
</evidence>
<reference evidence="2" key="1">
    <citation type="submission" date="2019-12" db="EMBL/GenBank/DDBJ databases">
        <title>Genome sequencing and annotation of Brassica cretica.</title>
        <authorList>
            <person name="Studholme D.J."/>
            <person name="Sarris P.F."/>
        </authorList>
    </citation>
    <scope>NUCLEOTIDE SEQUENCE</scope>
    <source>
        <strain evidence="2">PFS-102/07</strain>
        <tissue evidence="2">Leaf</tissue>
    </source>
</reference>
<organism evidence="2">
    <name type="scientific">Brassica cretica</name>
    <name type="common">Mustard</name>
    <dbReference type="NCBI Taxonomy" id="69181"/>
    <lineage>
        <taxon>Eukaryota</taxon>
        <taxon>Viridiplantae</taxon>
        <taxon>Streptophyta</taxon>
        <taxon>Embryophyta</taxon>
        <taxon>Tracheophyta</taxon>
        <taxon>Spermatophyta</taxon>
        <taxon>Magnoliopsida</taxon>
        <taxon>eudicotyledons</taxon>
        <taxon>Gunneridae</taxon>
        <taxon>Pentapetalae</taxon>
        <taxon>rosids</taxon>
        <taxon>malvids</taxon>
        <taxon>Brassicales</taxon>
        <taxon>Brassicaceae</taxon>
        <taxon>Brassiceae</taxon>
        <taxon>Brassica</taxon>
    </lineage>
</organism>
<feature type="region of interest" description="Disordered" evidence="1">
    <location>
        <begin position="221"/>
        <end position="281"/>
    </location>
</feature>
<name>A0A8S9I0H9_BRACR</name>
<proteinExistence type="predicted"/>
<gene>
    <name evidence="2" type="ORF">F2Q70_00014038</name>
</gene>
<accession>A0A8S9I0H9</accession>
<sequence length="297" mass="33894">MGEDEAIDFESLKQTLVFWNIDDYPIPVDATNNLGHIFGDISKALHLMGFRDGHMTVWLYSEQLNYDRKEVGEAEVIYHYLPQSMSYSAALYKVPAMTLYMIQYASNIGPGPVNLLVIAKPKRELHRVLQCLKSRRHNVLIVEPPPPDEEFLFSVDSLLENARFLGGGKPRFKALLSHYALEYDTSQDYYVKIKEDVSKTVDFSETPEKLPVMSDMDYCRFGDETSESSEDEDMNKPESREWPPGLLIEGGPGVESSEEPCPEKHNADAAEEEETPEKLPVYRWDPITLMYKLKSLG</sequence>
<dbReference type="AlphaFoldDB" id="A0A8S9I0H9"/>